<dbReference type="NCBIfam" id="TIGR03915">
    <property type="entry name" value="SAM_7_link_chp"/>
    <property type="match status" value="1"/>
</dbReference>
<dbReference type="PANTHER" id="PTHR33693:SF9">
    <property type="entry name" value="TYPE-4 URACIL-DNA GLYCOSYLASE"/>
    <property type="match status" value="1"/>
</dbReference>
<feature type="domain" description="Uracil-DNA glycosylase-like" evidence="10">
    <location>
        <begin position="299"/>
        <end position="459"/>
    </location>
</feature>
<dbReference type="Gene3D" id="3.40.470.10">
    <property type="entry name" value="Uracil-DNA glycosylase-like domain"/>
    <property type="match status" value="1"/>
</dbReference>
<evidence type="ECO:0000256" key="8">
    <source>
        <dbReference type="ARBA" id="ARBA00023014"/>
    </source>
</evidence>
<evidence type="ECO:0000259" key="10">
    <source>
        <dbReference type="SMART" id="SM00986"/>
    </source>
</evidence>
<keyword evidence="13" id="KW-1185">Reference proteome</keyword>
<dbReference type="GO" id="GO:0097506">
    <property type="term" value="F:deaminated base DNA N-glycosylase activity"/>
    <property type="evidence" value="ECO:0007669"/>
    <property type="project" value="UniProtKB-ARBA"/>
</dbReference>
<keyword evidence="8" id="KW-0411">Iron-sulfur</keyword>
<dbReference type="InterPro" id="IPR023875">
    <property type="entry name" value="DNA_repair_put"/>
</dbReference>
<evidence type="ECO:0000256" key="3">
    <source>
        <dbReference type="ARBA" id="ARBA00022485"/>
    </source>
</evidence>
<keyword evidence="4" id="KW-0479">Metal-binding</keyword>
<dbReference type="OrthoDB" id="5290748at2"/>
<dbReference type="SUPFAM" id="SSF52141">
    <property type="entry name" value="Uracil-DNA glycosylase-like"/>
    <property type="match status" value="1"/>
</dbReference>
<dbReference type="InterPro" id="IPR005273">
    <property type="entry name" value="Ura-DNA_glyco_family4"/>
</dbReference>
<evidence type="ECO:0000256" key="4">
    <source>
        <dbReference type="ARBA" id="ARBA00022723"/>
    </source>
</evidence>
<protein>
    <recommendedName>
        <fullName evidence="2">Type-4 uracil-DNA glycosylase</fullName>
    </recommendedName>
</protein>
<dbReference type="Proteomes" id="UP000251571">
    <property type="component" value="Unassembled WGS sequence"/>
</dbReference>
<keyword evidence="6" id="KW-0378">Hydrolase</keyword>
<dbReference type="CDD" id="cd10030">
    <property type="entry name" value="UDG-F4_TTUDGA_SPO1dp_like"/>
    <property type="match status" value="1"/>
</dbReference>
<dbReference type="GO" id="GO:0051539">
    <property type="term" value="F:4 iron, 4 sulfur cluster binding"/>
    <property type="evidence" value="ECO:0007669"/>
    <property type="project" value="UniProtKB-KW"/>
</dbReference>
<organism evidence="12 14">
    <name type="scientific">Jannaschia seohaensis</name>
    <dbReference type="NCBI Taxonomy" id="475081"/>
    <lineage>
        <taxon>Bacteria</taxon>
        <taxon>Pseudomonadati</taxon>
        <taxon>Pseudomonadota</taxon>
        <taxon>Alphaproteobacteria</taxon>
        <taxon>Rhodobacterales</taxon>
        <taxon>Roseobacteraceae</taxon>
        <taxon>Jannaschia</taxon>
    </lineage>
</organism>
<evidence type="ECO:0000256" key="5">
    <source>
        <dbReference type="ARBA" id="ARBA00022763"/>
    </source>
</evidence>
<keyword evidence="7" id="KW-0408">Iron</keyword>
<evidence type="ECO:0000256" key="6">
    <source>
        <dbReference type="ARBA" id="ARBA00022801"/>
    </source>
</evidence>
<accession>A0A2Y9A8Z3</accession>
<dbReference type="SMART" id="SM00987">
    <property type="entry name" value="UreE_C"/>
    <property type="match status" value="1"/>
</dbReference>
<comment type="similarity">
    <text evidence="1">Belongs to the uracil-DNA glycosylase (UDG) superfamily. Type 4 (UDGa) family.</text>
</comment>
<keyword evidence="5" id="KW-0227">DNA damage</keyword>
<dbReference type="InterPro" id="IPR025404">
    <property type="entry name" value="DUF4130"/>
</dbReference>
<dbReference type="Pfam" id="PF03167">
    <property type="entry name" value="UDG"/>
    <property type="match status" value="1"/>
</dbReference>
<keyword evidence="3" id="KW-0004">4Fe-4S</keyword>
<proteinExistence type="inferred from homology"/>
<dbReference type="Pfam" id="PF13566">
    <property type="entry name" value="DUF4130"/>
    <property type="match status" value="1"/>
</dbReference>
<keyword evidence="9" id="KW-0234">DNA repair</keyword>
<evidence type="ECO:0000256" key="1">
    <source>
        <dbReference type="ARBA" id="ARBA00006521"/>
    </source>
</evidence>
<evidence type="ECO:0000313" key="11">
    <source>
        <dbReference type="EMBL" id="PWJ22389.1"/>
    </source>
</evidence>
<gene>
    <name evidence="11" type="ORF">BCF38_101800</name>
    <name evidence="12" type="ORF">SAMN05421539_101800</name>
</gene>
<dbReference type="EMBL" id="UETC01000001">
    <property type="protein sequence ID" value="SSA38667.1"/>
    <property type="molecule type" value="Genomic_DNA"/>
</dbReference>
<evidence type="ECO:0000313" key="12">
    <source>
        <dbReference type="EMBL" id="SSA38667.1"/>
    </source>
</evidence>
<evidence type="ECO:0000313" key="13">
    <source>
        <dbReference type="Proteomes" id="UP000245839"/>
    </source>
</evidence>
<evidence type="ECO:0000256" key="7">
    <source>
        <dbReference type="ARBA" id="ARBA00023004"/>
    </source>
</evidence>
<dbReference type="GO" id="GO:0006281">
    <property type="term" value="P:DNA repair"/>
    <property type="evidence" value="ECO:0007669"/>
    <property type="project" value="UniProtKB-KW"/>
</dbReference>
<dbReference type="NCBIfam" id="TIGR03914">
    <property type="entry name" value="UDG_fam_dom"/>
    <property type="match status" value="1"/>
</dbReference>
<reference evidence="12 14" key="1">
    <citation type="submission" date="2016-10" db="EMBL/GenBank/DDBJ databases">
        <authorList>
            <person name="Cai Z."/>
        </authorList>
    </citation>
    <scope>NUCLEOTIDE SEQUENCE [LARGE SCALE GENOMIC DNA]</scope>
    <source>
        <strain evidence="12 14">DSM 25227</strain>
    </source>
</reference>
<dbReference type="RefSeq" id="WP_109562950.1">
    <property type="nucleotide sequence ID" value="NZ_QGDJ01000001.1"/>
</dbReference>
<dbReference type="SMART" id="SM00986">
    <property type="entry name" value="UDG"/>
    <property type="match status" value="1"/>
</dbReference>
<dbReference type="EMBL" id="QGDJ01000001">
    <property type="protein sequence ID" value="PWJ22389.1"/>
    <property type="molecule type" value="Genomic_DNA"/>
</dbReference>
<dbReference type="PANTHER" id="PTHR33693">
    <property type="entry name" value="TYPE-5 URACIL-DNA GLYCOSYLASE"/>
    <property type="match status" value="1"/>
</dbReference>
<dbReference type="InterPro" id="IPR036895">
    <property type="entry name" value="Uracil-DNA_glycosylase-like_sf"/>
</dbReference>
<dbReference type="AlphaFoldDB" id="A0A2Y9A8Z3"/>
<dbReference type="GO" id="GO:0046872">
    <property type="term" value="F:metal ion binding"/>
    <property type="evidence" value="ECO:0007669"/>
    <property type="project" value="UniProtKB-KW"/>
</dbReference>
<evidence type="ECO:0000256" key="2">
    <source>
        <dbReference type="ARBA" id="ARBA00019403"/>
    </source>
</evidence>
<sequence length="467" mass="51576">MFAPRLPRLGTEIAWRDAARRLAHVPPSEIDWGWEDAGASMFDAPLPEPRALTVPKPFAALARLLMAERTGRGFTLAHALLHRLPAERGLLANRADPQVAEAERIAKEIRRDLHKMHAFVRFREMPGQGARRRFAAWFEPDHRIEEAVADFFVNRFGDMDWAIVTPEVTIRYEGRRVDLAAVASTRPAEGDPLEELWTTYYSNIFNPARLKVDAMRAEMPQKYWRNLPEARAIPALIAGARGRVPAMQAAAPRPARPPAEAAQTVETRVARPDTLEALRMAARGCTLCPLHAQATQTVFGEGPPDAPVVIVGEQPGDTEDLAGRPFAGPAGQLFDAVAAEAGLDRSACYVTNAVKHFKFVQKGKRRLHQRPGTTEIRACAPWLERELALIDPRLVVAMGATALQALTGAGEGLLARRGTVERTRDGHPLLITVHPSYLLRLPNPAARARETDRFRADLARVSDLLVS</sequence>
<evidence type="ECO:0000256" key="9">
    <source>
        <dbReference type="ARBA" id="ARBA00023204"/>
    </source>
</evidence>
<dbReference type="InterPro" id="IPR051536">
    <property type="entry name" value="UDG_Type-4/5"/>
</dbReference>
<evidence type="ECO:0000313" key="14">
    <source>
        <dbReference type="Proteomes" id="UP000251571"/>
    </source>
</evidence>
<reference evidence="11 13" key="2">
    <citation type="submission" date="2018-03" db="EMBL/GenBank/DDBJ databases">
        <title>Genomic Encyclopedia of Archaeal and Bacterial Type Strains, Phase II (KMG-II): from individual species to whole genera.</title>
        <authorList>
            <person name="Goeker M."/>
        </authorList>
    </citation>
    <scope>NUCLEOTIDE SEQUENCE [LARGE SCALE GENOMIC DNA]</scope>
    <source>
        <strain evidence="11 13">DSM 25227</strain>
    </source>
</reference>
<dbReference type="Proteomes" id="UP000245839">
    <property type="component" value="Unassembled WGS sequence"/>
</dbReference>
<name>A0A2Y9A8Z3_9RHOB</name>
<dbReference type="InterPro" id="IPR005122">
    <property type="entry name" value="Uracil-DNA_glycosylase-like"/>
</dbReference>